<feature type="domain" description="HTH cro/C1-type" evidence="2">
    <location>
        <begin position="5"/>
        <end position="59"/>
    </location>
</feature>
<dbReference type="OrthoDB" id="6386941at2"/>
<accession>A0A1T4P7D6</accession>
<dbReference type="EMBL" id="FUXI01000019">
    <property type="protein sequence ID" value="SJZ87321.1"/>
    <property type="molecule type" value="Genomic_DNA"/>
</dbReference>
<dbReference type="STRING" id="263852.SAMN02745116_01676"/>
<dbReference type="Pfam" id="PF01381">
    <property type="entry name" value="HTH_3"/>
    <property type="match status" value="1"/>
</dbReference>
<evidence type="ECO:0000256" key="1">
    <source>
        <dbReference type="ARBA" id="ARBA00023125"/>
    </source>
</evidence>
<keyword evidence="1 3" id="KW-0238">DNA-binding</keyword>
<dbReference type="InterPro" id="IPR010982">
    <property type="entry name" value="Lambda_DNA-bd_dom_sf"/>
</dbReference>
<sequence>MQDMIRALRVSSGISQKELAKELFVSRTTYQKFERGEYDPPLSFILALSEFFQIDPKRLIPQRQQPQEIENVLQTPLSFRNQEITVSEKMKIFLFIRSLKGEL</sequence>
<dbReference type="Proteomes" id="UP000190328">
    <property type="component" value="Unassembled WGS sequence"/>
</dbReference>
<reference evidence="3 4" key="1">
    <citation type="submission" date="2017-02" db="EMBL/GenBank/DDBJ databases">
        <authorList>
            <person name="Peterson S.W."/>
        </authorList>
    </citation>
    <scope>NUCLEOTIDE SEQUENCE [LARGE SCALE GENOMIC DNA]</scope>
    <source>
        <strain evidence="3 4">ATCC BAA-1030</strain>
    </source>
</reference>
<dbReference type="GO" id="GO:0003677">
    <property type="term" value="F:DNA binding"/>
    <property type="evidence" value="ECO:0007669"/>
    <property type="project" value="UniProtKB-KW"/>
</dbReference>
<organism evidence="3 4">
    <name type="scientific">Pilibacter termitis</name>
    <dbReference type="NCBI Taxonomy" id="263852"/>
    <lineage>
        <taxon>Bacteria</taxon>
        <taxon>Bacillati</taxon>
        <taxon>Bacillota</taxon>
        <taxon>Bacilli</taxon>
        <taxon>Lactobacillales</taxon>
        <taxon>Enterococcaceae</taxon>
        <taxon>Pilibacter</taxon>
    </lineage>
</organism>
<dbReference type="PANTHER" id="PTHR46558">
    <property type="entry name" value="TRACRIPTIONAL REGULATORY PROTEIN-RELATED-RELATED"/>
    <property type="match status" value="1"/>
</dbReference>
<name>A0A1T4P7D6_9ENTE</name>
<dbReference type="RefSeq" id="WP_078807611.1">
    <property type="nucleotide sequence ID" value="NZ_FUXI01000019.1"/>
</dbReference>
<dbReference type="PANTHER" id="PTHR46558:SF4">
    <property type="entry name" value="DNA-BIDING PHAGE PROTEIN"/>
    <property type="match status" value="1"/>
</dbReference>
<keyword evidence="4" id="KW-1185">Reference proteome</keyword>
<dbReference type="PROSITE" id="PS50943">
    <property type="entry name" value="HTH_CROC1"/>
    <property type="match status" value="1"/>
</dbReference>
<dbReference type="SUPFAM" id="SSF47413">
    <property type="entry name" value="lambda repressor-like DNA-binding domains"/>
    <property type="match status" value="1"/>
</dbReference>
<evidence type="ECO:0000313" key="4">
    <source>
        <dbReference type="Proteomes" id="UP000190328"/>
    </source>
</evidence>
<dbReference type="Gene3D" id="1.10.260.40">
    <property type="entry name" value="lambda repressor-like DNA-binding domains"/>
    <property type="match status" value="1"/>
</dbReference>
<dbReference type="AlphaFoldDB" id="A0A1T4P7D6"/>
<protein>
    <submittedName>
        <fullName evidence="3">DNA-binding transcriptional regulator, XRE-family HTH domain</fullName>
    </submittedName>
</protein>
<evidence type="ECO:0000259" key="2">
    <source>
        <dbReference type="PROSITE" id="PS50943"/>
    </source>
</evidence>
<evidence type="ECO:0000313" key="3">
    <source>
        <dbReference type="EMBL" id="SJZ87321.1"/>
    </source>
</evidence>
<proteinExistence type="predicted"/>
<gene>
    <name evidence="3" type="ORF">SAMN02745116_01676</name>
</gene>
<dbReference type="SMART" id="SM00530">
    <property type="entry name" value="HTH_XRE"/>
    <property type="match status" value="1"/>
</dbReference>
<dbReference type="CDD" id="cd00093">
    <property type="entry name" value="HTH_XRE"/>
    <property type="match status" value="1"/>
</dbReference>
<dbReference type="InterPro" id="IPR001387">
    <property type="entry name" value="Cro/C1-type_HTH"/>
</dbReference>